<organism evidence="1 2">
    <name type="scientific">Haloferula chungangensis</name>
    <dbReference type="NCBI Taxonomy" id="1048331"/>
    <lineage>
        <taxon>Bacteria</taxon>
        <taxon>Pseudomonadati</taxon>
        <taxon>Verrucomicrobiota</taxon>
        <taxon>Verrucomicrobiia</taxon>
        <taxon>Verrucomicrobiales</taxon>
        <taxon>Verrucomicrobiaceae</taxon>
        <taxon>Haloferula</taxon>
    </lineage>
</organism>
<dbReference type="EMBL" id="JBHTBS010000003">
    <property type="protein sequence ID" value="MFC7337175.1"/>
    <property type="molecule type" value="Genomic_DNA"/>
</dbReference>
<name>A0ABW2L6K4_9BACT</name>
<proteinExistence type="predicted"/>
<evidence type="ECO:0000313" key="1">
    <source>
        <dbReference type="EMBL" id="MFC7337175.1"/>
    </source>
</evidence>
<evidence type="ECO:0000313" key="2">
    <source>
        <dbReference type="Proteomes" id="UP001596472"/>
    </source>
</evidence>
<dbReference type="InterPro" id="IPR016024">
    <property type="entry name" value="ARM-type_fold"/>
</dbReference>
<dbReference type="SUPFAM" id="SSF48371">
    <property type="entry name" value="ARM repeat"/>
    <property type="match status" value="1"/>
</dbReference>
<dbReference type="Proteomes" id="UP001596472">
    <property type="component" value="Unassembled WGS sequence"/>
</dbReference>
<sequence>MTTIPMTLSLSRLLTLIGSLLLNFGPVLLAAGGNSGPAPKVPDLTAGGHCDENHDWTLGPTGARGWIHAGNLDTCDARQILITAVARNSPASEALKVGDVILGVSSKPFDSDARVAFGKAITTAEAGTGDLTLLRWRDGKEESVTIELPVLGSYSATAPYDCPKSKAIFENGCEALAEQMRAKKNRGNPITRSLNAMALLASGDRKYRDLIREEAQWAANYRITELRGFQSWYYGYANLFLAEYVLATGDPSVVPGMKRMSLEIAHGQSKVGTWGHTFARKVDGILMGYGAMNAPALSLTMSLVLAREAGVSDPAIDRAIENSDLLLSFYIGKGAIPYGDHEPWTKTHDDNGKGSAAAVMFDLMGDPHGTAFFSRMATASHNGERDGGHTGNFLNILWALPGVSRLGPHATGAWIEEFGWYFDFARRHDGTFLYQGEPGMNKKNHAYAGWDSTGAYLLSYALPLKSLRLTGKKPSCIPPADQSEAAMVIAAGKDWSQQHGTERYSRYDVESLMAGLSSWSPTLRERCAAELASRQANIVPRLIELLESDDMNSRLGACAGLKRSGQRGAPAAKLLRKMLSEDDMWLRIQAAEALASIGPAGRAAIPDLLRLASRDIADDPRGMTQRYLAFILFQKPMSGRSAGLLSRSLDGVDQKDLKEAVTSILSNQDGRARGAVSSIFDNLSYKEIEPLLPAIYEAVAHQAPSGIMFGDLIRLNGMNYLAKHHIKEGLPLTVALIEPDRWGQGRRFAPCLKALLLYGKEAQSQLPELRRLEELLVERSKGKKPDKNLELLRSTIKQVEAATESPKLQDLPG</sequence>
<comment type="caution">
    <text evidence="1">The sequence shown here is derived from an EMBL/GenBank/DDBJ whole genome shotgun (WGS) entry which is preliminary data.</text>
</comment>
<dbReference type="Gene3D" id="1.25.10.10">
    <property type="entry name" value="Leucine-rich Repeat Variant"/>
    <property type="match status" value="1"/>
</dbReference>
<dbReference type="InterPro" id="IPR011989">
    <property type="entry name" value="ARM-like"/>
</dbReference>
<dbReference type="InterPro" id="IPR036034">
    <property type="entry name" value="PDZ_sf"/>
</dbReference>
<dbReference type="Pfam" id="PF19805">
    <property type="entry name" value="DUF6288"/>
    <property type="match status" value="1"/>
</dbReference>
<reference evidence="2" key="1">
    <citation type="journal article" date="2019" name="Int. J. Syst. Evol. Microbiol.">
        <title>The Global Catalogue of Microorganisms (GCM) 10K type strain sequencing project: providing services to taxonomists for standard genome sequencing and annotation.</title>
        <authorList>
            <consortium name="The Broad Institute Genomics Platform"/>
            <consortium name="The Broad Institute Genome Sequencing Center for Infectious Disease"/>
            <person name="Wu L."/>
            <person name="Ma J."/>
        </authorList>
    </citation>
    <scope>NUCLEOTIDE SEQUENCE [LARGE SCALE GENOMIC DNA]</scope>
    <source>
        <strain evidence="2">CGMCC 4.1467</strain>
    </source>
</reference>
<dbReference type="Pfam" id="PF13646">
    <property type="entry name" value="HEAT_2"/>
    <property type="match status" value="1"/>
</dbReference>
<dbReference type="InterPro" id="IPR046255">
    <property type="entry name" value="DUF6288"/>
</dbReference>
<dbReference type="RefSeq" id="WP_379711258.1">
    <property type="nucleotide sequence ID" value="NZ_JBHTBS010000003.1"/>
</dbReference>
<accession>A0ABW2L6K4</accession>
<dbReference type="SUPFAM" id="SSF50156">
    <property type="entry name" value="PDZ domain-like"/>
    <property type="match status" value="1"/>
</dbReference>
<protein>
    <submittedName>
        <fullName evidence="1">DUF6288 domain-containing protein</fullName>
    </submittedName>
</protein>
<keyword evidence="2" id="KW-1185">Reference proteome</keyword>
<gene>
    <name evidence="1" type="ORF">ACFQY0_08295</name>
</gene>
<dbReference type="Gene3D" id="2.30.42.10">
    <property type="match status" value="1"/>
</dbReference>